<keyword evidence="1" id="KW-0614">Plasmid</keyword>
<gene>
    <name evidence="1" type="ordered locus">Pnap_4861</name>
</gene>
<name>A1VW97_POLNA</name>
<dbReference type="KEGG" id="pna:Pnap_4861"/>
<dbReference type="HOGENOM" id="CLU_1693869_0_0_4"/>
<organism evidence="1 2">
    <name type="scientific">Polaromonas naphthalenivorans (strain CJ2)</name>
    <dbReference type="NCBI Taxonomy" id="365044"/>
    <lineage>
        <taxon>Bacteria</taxon>
        <taxon>Pseudomonadati</taxon>
        <taxon>Pseudomonadota</taxon>
        <taxon>Betaproteobacteria</taxon>
        <taxon>Burkholderiales</taxon>
        <taxon>Comamonadaceae</taxon>
        <taxon>Polaromonas</taxon>
    </lineage>
</organism>
<sequence>MSLYVEIIRVFLGFLQIPGGCFDFFSPDPTQETAMPTPLPKNRLFPLTAEDKTRLQNLAPLFDIHFRKMDEQTCVLRTMAGAGALELKLPASLAYRRLLSELCEKTVPWIPFHLKESCRDSLLGRSDANLARVAVLYARDRKATRARAAISLCLL</sequence>
<dbReference type="AlphaFoldDB" id="A1VW97"/>
<reference evidence="2" key="1">
    <citation type="journal article" date="2009" name="Environ. Microbiol.">
        <title>The genome of Polaromonas naphthalenivorans strain CJ2, isolated from coal tar-contaminated sediment, reveals physiological and metabolic versatility and evolution through extensive horizontal gene transfer.</title>
        <authorList>
            <person name="Yagi J.M."/>
            <person name="Sims D."/>
            <person name="Brettin T."/>
            <person name="Bruce D."/>
            <person name="Madsen E.L."/>
        </authorList>
    </citation>
    <scope>NUCLEOTIDE SEQUENCE [LARGE SCALE GENOMIC DNA]</scope>
    <source>
        <strain evidence="2">CJ2</strain>
        <plasmid evidence="2">Plasmid pPNAP03</plasmid>
    </source>
</reference>
<geneLocation type="plasmid" evidence="1 2">
    <name>pPNAP03</name>
</geneLocation>
<protein>
    <submittedName>
        <fullName evidence="1">Uncharacterized protein</fullName>
    </submittedName>
</protein>
<evidence type="ECO:0000313" key="1">
    <source>
        <dbReference type="EMBL" id="ABM39925.1"/>
    </source>
</evidence>
<dbReference type="EMBL" id="CP000532">
    <property type="protein sequence ID" value="ABM39925.1"/>
    <property type="molecule type" value="Genomic_DNA"/>
</dbReference>
<evidence type="ECO:0000313" key="2">
    <source>
        <dbReference type="Proteomes" id="UP000000644"/>
    </source>
</evidence>
<accession>A1VW97</accession>
<proteinExistence type="predicted"/>
<keyword evidence="2" id="KW-1185">Reference proteome</keyword>
<dbReference type="Proteomes" id="UP000000644">
    <property type="component" value="Plasmid pPNAP03"/>
</dbReference>